<evidence type="ECO:0008006" key="3">
    <source>
        <dbReference type="Google" id="ProtNLM"/>
    </source>
</evidence>
<sequence length="130" mass="14700">MSGLAQLDDRAAELEAEPRLPALSAMAYGYMRVPADVPDRKVRDLEQEVIQFAEGLGLYFVSFFFEFHCGSREGFEDLVTELVRAEARHVVVPSLRHLAHNRLLQKAMCERLQLAACADVHAMRLRTAIE</sequence>
<protein>
    <recommendedName>
        <fullName evidence="3">Recombinase family protein</fullName>
    </recommendedName>
</protein>
<keyword evidence="2" id="KW-1185">Reference proteome</keyword>
<dbReference type="RefSeq" id="WP_323335691.1">
    <property type="nucleotide sequence ID" value="NZ_JAYFSI010000015.1"/>
</dbReference>
<organism evidence="1 2">
    <name type="scientific">Amycolatopsis heterodermiae</name>
    <dbReference type="NCBI Taxonomy" id="3110235"/>
    <lineage>
        <taxon>Bacteria</taxon>
        <taxon>Bacillati</taxon>
        <taxon>Actinomycetota</taxon>
        <taxon>Actinomycetes</taxon>
        <taxon>Pseudonocardiales</taxon>
        <taxon>Pseudonocardiaceae</taxon>
        <taxon>Amycolatopsis</taxon>
    </lineage>
</organism>
<comment type="caution">
    <text evidence="1">The sequence shown here is derived from an EMBL/GenBank/DDBJ whole genome shotgun (WGS) entry which is preliminary data.</text>
</comment>
<accession>A0ABU5RJU2</accession>
<reference evidence="1 2" key="1">
    <citation type="submission" date="2023-12" db="EMBL/GenBank/DDBJ databases">
        <title>Amycolatopsis sp. V23-08.</title>
        <authorList>
            <person name="Somphong A."/>
        </authorList>
    </citation>
    <scope>NUCLEOTIDE SEQUENCE [LARGE SCALE GENOMIC DNA]</scope>
    <source>
        <strain evidence="1 2">V23-08</strain>
    </source>
</reference>
<gene>
    <name evidence="1" type="ORF">VA596_43465</name>
</gene>
<dbReference type="Proteomes" id="UP001304298">
    <property type="component" value="Unassembled WGS sequence"/>
</dbReference>
<dbReference type="EMBL" id="JAYFSI010000015">
    <property type="protein sequence ID" value="MEA5366453.1"/>
    <property type="molecule type" value="Genomic_DNA"/>
</dbReference>
<evidence type="ECO:0000313" key="2">
    <source>
        <dbReference type="Proteomes" id="UP001304298"/>
    </source>
</evidence>
<name>A0ABU5RJU2_9PSEU</name>
<evidence type="ECO:0000313" key="1">
    <source>
        <dbReference type="EMBL" id="MEA5366453.1"/>
    </source>
</evidence>
<proteinExistence type="predicted"/>